<feature type="compositionally biased region" description="Basic and acidic residues" evidence="1">
    <location>
        <begin position="150"/>
        <end position="160"/>
    </location>
</feature>
<feature type="compositionally biased region" description="Pro residues" evidence="1">
    <location>
        <begin position="352"/>
        <end position="370"/>
    </location>
</feature>
<dbReference type="EMBL" id="BAAAVT010000027">
    <property type="protein sequence ID" value="GAA3075838.1"/>
    <property type="molecule type" value="Genomic_DNA"/>
</dbReference>
<comment type="caution">
    <text evidence="2">The sequence shown here is derived from an EMBL/GenBank/DDBJ whole genome shotgun (WGS) entry which is preliminary data.</text>
</comment>
<gene>
    <name evidence="2" type="ORF">GCM10010529_29390</name>
</gene>
<dbReference type="Gene3D" id="3.40.50.720">
    <property type="entry name" value="NAD(P)-binding Rossmann-like Domain"/>
    <property type="match status" value="1"/>
</dbReference>
<sequence length="370" mass="37735">MDLTAVDAAGADDLEKVDLELGAAGPVYRLPPRATVTGVGETTLHLRSGTASVLLEGDAEALLAAARQLDRGVPVGAAPRVVERLWNHGVLERETGVSAAEVRRTRLAQSCVLVDGLTPCGEALADLLVRHGVGTVVLRDAAPVDPPPEGGRRHGGGPDRLRAEDLADALAETADGVTVLSCPPDGVVQAADVQVLIRETDAGAPGWPRREVLIGGLRESRRVLPVLTTADGMMLGPVISDGGPAPCPDCLQRQGSSLGVGGADGGDDGAPMAFFASGAAVWPLQGMAAHLLIHQLGELLAGPQLPALTDAVLWIDGGTGAISARAVPPSSDCPCRAQSELFGSSPESSEPPESPESPEPPGPPELLGPS</sequence>
<keyword evidence="3" id="KW-1185">Reference proteome</keyword>
<dbReference type="Proteomes" id="UP001500236">
    <property type="component" value="Unassembled WGS sequence"/>
</dbReference>
<name>A0ABP6M663_9MICC</name>
<evidence type="ECO:0000313" key="2">
    <source>
        <dbReference type="EMBL" id="GAA3075838.1"/>
    </source>
</evidence>
<dbReference type="RefSeq" id="WP_344683134.1">
    <property type="nucleotide sequence ID" value="NZ_BAAAVT010000027.1"/>
</dbReference>
<proteinExistence type="predicted"/>
<feature type="region of interest" description="Disordered" evidence="1">
    <location>
        <begin position="326"/>
        <end position="370"/>
    </location>
</feature>
<feature type="compositionally biased region" description="Low complexity" evidence="1">
    <location>
        <begin position="339"/>
        <end position="348"/>
    </location>
</feature>
<evidence type="ECO:0000313" key="3">
    <source>
        <dbReference type="Proteomes" id="UP001500236"/>
    </source>
</evidence>
<feature type="region of interest" description="Disordered" evidence="1">
    <location>
        <begin position="139"/>
        <end position="160"/>
    </location>
</feature>
<evidence type="ECO:0000256" key="1">
    <source>
        <dbReference type="SAM" id="MobiDB-lite"/>
    </source>
</evidence>
<accession>A0ABP6M663</accession>
<dbReference type="InterPro" id="IPR035985">
    <property type="entry name" value="Ubiquitin-activating_enz"/>
</dbReference>
<evidence type="ECO:0008006" key="4">
    <source>
        <dbReference type="Google" id="ProtNLM"/>
    </source>
</evidence>
<organism evidence="2 3">
    <name type="scientific">Nesterenkonia aethiopica</name>
    <dbReference type="NCBI Taxonomy" id="269144"/>
    <lineage>
        <taxon>Bacteria</taxon>
        <taxon>Bacillati</taxon>
        <taxon>Actinomycetota</taxon>
        <taxon>Actinomycetes</taxon>
        <taxon>Micrococcales</taxon>
        <taxon>Micrococcaceae</taxon>
        <taxon>Nesterenkonia</taxon>
    </lineage>
</organism>
<reference evidence="3" key="1">
    <citation type="journal article" date="2019" name="Int. J. Syst. Evol. Microbiol.">
        <title>The Global Catalogue of Microorganisms (GCM) 10K type strain sequencing project: providing services to taxonomists for standard genome sequencing and annotation.</title>
        <authorList>
            <consortium name="The Broad Institute Genomics Platform"/>
            <consortium name="The Broad Institute Genome Sequencing Center for Infectious Disease"/>
            <person name="Wu L."/>
            <person name="Ma J."/>
        </authorList>
    </citation>
    <scope>NUCLEOTIDE SEQUENCE [LARGE SCALE GENOMIC DNA]</scope>
    <source>
        <strain evidence="3">JCM 14309</strain>
    </source>
</reference>
<dbReference type="SUPFAM" id="SSF69572">
    <property type="entry name" value="Activating enzymes of the ubiquitin-like proteins"/>
    <property type="match status" value="1"/>
</dbReference>
<protein>
    <recommendedName>
        <fullName evidence="4">Bacteriocin biosynthesis cyclodehydratase domain-containing protein</fullName>
    </recommendedName>
</protein>